<dbReference type="AlphaFoldDB" id="A0A2T8KUW2"/>
<accession>A0A2T8KUW2</accession>
<gene>
    <name evidence="2" type="ORF">PAHAL_1G106400</name>
</gene>
<feature type="compositionally biased region" description="Basic residues" evidence="1">
    <location>
        <begin position="82"/>
        <end position="96"/>
    </location>
</feature>
<dbReference type="Proteomes" id="UP000243499">
    <property type="component" value="Chromosome 1"/>
</dbReference>
<feature type="region of interest" description="Disordered" evidence="1">
    <location>
        <begin position="72"/>
        <end position="96"/>
    </location>
</feature>
<proteinExistence type="predicted"/>
<protein>
    <submittedName>
        <fullName evidence="2">Uncharacterized protein</fullName>
    </submittedName>
</protein>
<name>A0A2T8KUW2_9POAL</name>
<dbReference type="Gramene" id="PVH65929">
    <property type="protein sequence ID" value="PVH65929"/>
    <property type="gene ID" value="PAHAL_1G106400"/>
</dbReference>
<evidence type="ECO:0000313" key="2">
    <source>
        <dbReference type="EMBL" id="PVH65929.1"/>
    </source>
</evidence>
<sequence length="96" mass="11062">MSPKHQVLFGFPLTKLCPQSHPLLEATRTEFFVGFQVPTVASYVRYLKKQFLQEHYLCEAITDLGKTRQVSTEISPASTPRKFTRLQPHHSITRSM</sequence>
<reference evidence="2" key="1">
    <citation type="submission" date="2018-04" db="EMBL/GenBank/DDBJ databases">
        <title>WGS assembly of Panicum hallii.</title>
        <authorList>
            <person name="Lovell J."/>
            <person name="Jenkins J."/>
            <person name="Lowry D."/>
            <person name="Mamidi S."/>
            <person name="Sreedasyam A."/>
            <person name="Weng X."/>
            <person name="Barry K."/>
            <person name="Bonette J."/>
            <person name="Campitelli B."/>
            <person name="Daum C."/>
            <person name="Gordon S."/>
            <person name="Gould B."/>
            <person name="Lipzen A."/>
            <person name="Macqueen A."/>
            <person name="Palacio-Mejia J."/>
            <person name="Plott C."/>
            <person name="Shakirov E."/>
            <person name="Shu S."/>
            <person name="Yoshinaga Y."/>
            <person name="Zane M."/>
            <person name="Rokhsar D."/>
            <person name="Grimwood J."/>
            <person name="Schmutz J."/>
            <person name="Juenger T."/>
        </authorList>
    </citation>
    <scope>NUCLEOTIDE SEQUENCE [LARGE SCALE GENOMIC DNA]</scope>
    <source>
        <strain evidence="2">FIL2</strain>
    </source>
</reference>
<organism evidence="2">
    <name type="scientific">Panicum hallii</name>
    <dbReference type="NCBI Taxonomy" id="206008"/>
    <lineage>
        <taxon>Eukaryota</taxon>
        <taxon>Viridiplantae</taxon>
        <taxon>Streptophyta</taxon>
        <taxon>Embryophyta</taxon>
        <taxon>Tracheophyta</taxon>
        <taxon>Spermatophyta</taxon>
        <taxon>Magnoliopsida</taxon>
        <taxon>Liliopsida</taxon>
        <taxon>Poales</taxon>
        <taxon>Poaceae</taxon>
        <taxon>PACMAD clade</taxon>
        <taxon>Panicoideae</taxon>
        <taxon>Panicodae</taxon>
        <taxon>Paniceae</taxon>
        <taxon>Panicinae</taxon>
        <taxon>Panicum</taxon>
        <taxon>Panicum sect. Panicum</taxon>
    </lineage>
</organism>
<dbReference type="EMBL" id="CM008046">
    <property type="protein sequence ID" value="PVH65929.1"/>
    <property type="molecule type" value="Genomic_DNA"/>
</dbReference>
<evidence type="ECO:0000256" key="1">
    <source>
        <dbReference type="SAM" id="MobiDB-lite"/>
    </source>
</evidence>